<organism evidence="1 2">
    <name type="scientific">Racocetra fulgida</name>
    <dbReference type="NCBI Taxonomy" id="60492"/>
    <lineage>
        <taxon>Eukaryota</taxon>
        <taxon>Fungi</taxon>
        <taxon>Fungi incertae sedis</taxon>
        <taxon>Mucoromycota</taxon>
        <taxon>Glomeromycotina</taxon>
        <taxon>Glomeromycetes</taxon>
        <taxon>Diversisporales</taxon>
        <taxon>Gigasporaceae</taxon>
        <taxon>Racocetra</taxon>
    </lineage>
</organism>
<dbReference type="AlphaFoldDB" id="A0A9N9JYT7"/>
<name>A0A9N9JYT7_9GLOM</name>
<protein>
    <submittedName>
        <fullName evidence="1">6421_t:CDS:1</fullName>
    </submittedName>
</protein>
<proteinExistence type="predicted"/>
<reference evidence="1" key="1">
    <citation type="submission" date="2021-06" db="EMBL/GenBank/DDBJ databases">
        <authorList>
            <person name="Kallberg Y."/>
            <person name="Tangrot J."/>
            <person name="Rosling A."/>
        </authorList>
    </citation>
    <scope>NUCLEOTIDE SEQUENCE</scope>
    <source>
        <strain evidence="1">IN212</strain>
    </source>
</reference>
<gene>
    <name evidence="1" type="ORF">RFULGI_LOCUS17631</name>
</gene>
<evidence type="ECO:0000313" key="2">
    <source>
        <dbReference type="Proteomes" id="UP000789396"/>
    </source>
</evidence>
<evidence type="ECO:0000313" key="1">
    <source>
        <dbReference type="EMBL" id="CAG8800054.1"/>
    </source>
</evidence>
<feature type="non-terminal residue" evidence="1">
    <location>
        <position position="1"/>
    </location>
</feature>
<comment type="caution">
    <text evidence="1">The sequence shown here is derived from an EMBL/GenBank/DDBJ whole genome shotgun (WGS) entry which is preliminary data.</text>
</comment>
<keyword evidence="2" id="KW-1185">Reference proteome</keyword>
<dbReference type="EMBL" id="CAJVPZ010070742">
    <property type="protein sequence ID" value="CAG8800054.1"/>
    <property type="molecule type" value="Genomic_DNA"/>
</dbReference>
<sequence>NSSLLSEKNLVVINVIKITNILSCVHADVLLVKNLLTLAKKVLSSAKGVEKQ</sequence>
<accession>A0A9N9JYT7</accession>
<feature type="non-terminal residue" evidence="1">
    <location>
        <position position="52"/>
    </location>
</feature>
<dbReference type="Proteomes" id="UP000789396">
    <property type="component" value="Unassembled WGS sequence"/>
</dbReference>